<evidence type="ECO:0000313" key="8">
    <source>
        <dbReference type="EMBL" id="MBO8414782.1"/>
    </source>
</evidence>
<accession>A0A9D9D9E6</accession>
<feature type="transmembrane region" description="Helical" evidence="6">
    <location>
        <begin position="33"/>
        <end position="55"/>
    </location>
</feature>
<dbReference type="PANTHER" id="PTHR32322">
    <property type="entry name" value="INNER MEMBRANE TRANSPORTER"/>
    <property type="match status" value="1"/>
</dbReference>
<dbReference type="InterPro" id="IPR037185">
    <property type="entry name" value="EmrE-like"/>
</dbReference>
<evidence type="ECO:0000256" key="4">
    <source>
        <dbReference type="ARBA" id="ARBA00022989"/>
    </source>
</evidence>
<sequence>MNKFAVLFILLAGTLWGSQGIYVRSLSAGGLSVYDICAVRIVGSAIVLTALMLIFRPRLLRLKFADAWICLGSGMVSIAGFNACYYNAIELTSLGVAAVLMYISPAVVTLCSCLLFKERFTRRKAVSLVLALTGTCFVSGIFGSTQQHATTAGVLWGLGSGFCYASYSIFSVFGIRRHYHPLTLMSWTFIIAALCIAPLCSPQNIAAALAASPLLIVPALCLVLLCTLLAYFFYTTGLERMEAGRAAVLAVIEAATAALFGIVFFDDPLTVNLVIGIAAVLASTAVLNLGRRP</sequence>
<dbReference type="Pfam" id="PF00892">
    <property type="entry name" value="EamA"/>
    <property type="match status" value="2"/>
</dbReference>
<comment type="caution">
    <text evidence="8">The sequence shown here is derived from an EMBL/GenBank/DDBJ whole genome shotgun (WGS) entry which is preliminary data.</text>
</comment>
<dbReference type="InterPro" id="IPR000620">
    <property type="entry name" value="EamA_dom"/>
</dbReference>
<feature type="transmembrane region" description="Helical" evidence="6">
    <location>
        <begin position="67"/>
        <end position="88"/>
    </location>
</feature>
<dbReference type="GO" id="GO:0016020">
    <property type="term" value="C:membrane"/>
    <property type="evidence" value="ECO:0007669"/>
    <property type="project" value="UniProtKB-SubCell"/>
</dbReference>
<feature type="domain" description="EamA" evidence="7">
    <location>
        <begin position="4"/>
        <end position="139"/>
    </location>
</feature>
<evidence type="ECO:0000256" key="3">
    <source>
        <dbReference type="ARBA" id="ARBA00022692"/>
    </source>
</evidence>
<evidence type="ECO:0000256" key="1">
    <source>
        <dbReference type="ARBA" id="ARBA00004141"/>
    </source>
</evidence>
<evidence type="ECO:0000256" key="6">
    <source>
        <dbReference type="SAM" id="Phobius"/>
    </source>
</evidence>
<dbReference type="Gene3D" id="1.10.3730.20">
    <property type="match status" value="2"/>
</dbReference>
<keyword evidence="3 6" id="KW-0812">Transmembrane</keyword>
<organism evidence="8 9">
    <name type="scientific">Candidatus Avisuccinivibrio stercorigallinarum</name>
    <dbReference type="NCBI Taxonomy" id="2840704"/>
    <lineage>
        <taxon>Bacteria</taxon>
        <taxon>Pseudomonadati</taxon>
        <taxon>Pseudomonadota</taxon>
        <taxon>Gammaproteobacteria</taxon>
        <taxon>Aeromonadales</taxon>
        <taxon>Succinivibrionaceae</taxon>
        <taxon>Succinivibrionaceae incertae sedis</taxon>
        <taxon>Candidatus Avisuccinivibrio</taxon>
    </lineage>
</organism>
<feature type="transmembrane region" description="Helical" evidence="6">
    <location>
        <begin position="154"/>
        <end position="175"/>
    </location>
</feature>
<feature type="transmembrane region" description="Helical" evidence="6">
    <location>
        <begin position="271"/>
        <end position="290"/>
    </location>
</feature>
<gene>
    <name evidence="8" type="ORF">IAB19_00160</name>
</gene>
<evidence type="ECO:0000259" key="7">
    <source>
        <dbReference type="Pfam" id="PF00892"/>
    </source>
</evidence>
<feature type="domain" description="EamA" evidence="7">
    <location>
        <begin position="152"/>
        <end position="288"/>
    </location>
</feature>
<evidence type="ECO:0000256" key="2">
    <source>
        <dbReference type="ARBA" id="ARBA00007362"/>
    </source>
</evidence>
<keyword evidence="4 6" id="KW-1133">Transmembrane helix</keyword>
<proteinExistence type="inferred from homology"/>
<feature type="transmembrane region" description="Helical" evidence="6">
    <location>
        <begin position="125"/>
        <end position="142"/>
    </location>
</feature>
<dbReference type="Proteomes" id="UP000823631">
    <property type="component" value="Unassembled WGS sequence"/>
</dbReference>
<feature type="transmembrane region" description="Helical" evidence="6">
    <location>
        <begin position="205"/>
        <end position="234"/>
    </location>
</feature>
<reference evidence="8" key="1">
    <citation type="submission" date="2020-10" db="EMBL/GenBank/DDBJ databases">
        <authorList>
            <person name="Gilroy R."/>
        </authorList>
    </citation>
    <scope>NUCLEOTIDE SEQUENCE</scope>
    <source>
        <strain evidence="8">17213</strain>
    </source>
</reference>
<dbReference type="EMBL" id="JADINH010000003">
    <property type="protein sequence ID" value="MBO8414782.1"/>
    <property type="molecule type" value="Genomic_DNA"/>
</dbReference>
<feature type="transmembrane region" description="Helical" evidence="6">
    <location>
        <begin position="246"/>
        <end position="265"/>
    </location>
</feature>
<evidence type="ECO:0000313" key="9">
    <source>
        <dbReference type="Proteomes" id="UP000823631"/>
    </source>
</evidence>
<reference evidence="8" key="2">
    <citation type="journal article" date="2021" name="PeerJ">
        <title>Extensive microbial diversity within the chicken gut microbiome revealed by metagenomics and culture.</title>
        <authorList>
            <person name="Gilroy R."/>
            <person name="Ravi A."/>
            <person name="Getino M."/>
            <person name="Pursley I."/>
            <person name="Horton D.L."/>
            <person name="Alikhan N.F."/>
            <person name="Baker D."/>
            <person name="Gharbi K."/>
            <person name="Hall N."/>
            <person name="Watson M."/>
            <person name="Adriaenssens E.M."/>
            <person name="Foster-Nyarko E."/>
            <person name="Jarju S."/>
            <person name="Secka A."/>
            <person name="Antonio M."/>
            <person name="Oren A."/>
            <person name="Chaudhuri R.R."/>
            <person name="La Ragione R."/>
            <person name="Hildebrand F."/>
            <person name="Pallen M.J."/>
        </authorList>
    </citation>
    <scope>NUCLEOTIDE SEQUENCE</scope>
    <source>
        <strain evidence="8">17213</strain>
    </source>
</reference>
<keyword evidence="5 6" id="KW-0472">Membrane</keyword>
<dbReference type="InterPro" id="IPR050638">
    <property type="entry name" value="AA-Vitamin_Transporters"/>
</dbReference>
<name>A0A9D9D9E6_9GAMM</name>
<comment type="similarity">
    <text evidence="2">Belongs to the EamA transporter family.</text>
</comment>
<feature type="transmembrane region" description="Helical" evidence="6">
    <location>
        <begin position="182"/>
        <end position="199"/>
    </location>
</feature>
<protein>
    <submittedName>
        <fullName evidence="8">EamA family transporter</fullName>
    </submittedName>
</protein>
<feature type="transmembrane region" description="Helical" evidence="6">
    <location>
        <begin position="94"/>
        <end position="116"/>
    </location>
</feature>
<comment type="subcellular location">
    <subcellularLocation>
        <location evidence="1">Membrane</location>
        <topology evidence="1">Multi-pass membrane protein</topology>
    </subcellularLocation>
</comment>
<dbReference type="SUPFAM" id="SSF103481">
    <property type="entry name" value="Multidrug resistance efflux transporter EmrE"/>
    <property type="match status" value="2"/>
</dbReference>
<evidence type="ECO:0000256" key="5">
    <source>
        <dbReference type="ARBA" id="ARBA00023136"/>
    </source>
</evidence>
<dbReference type="AlphaFoldDB" id="A0A9D9D9E6"/>
<dbReference type="PANTHER" id="PTHR32322:SF2">
    <property type="entry name" value="EAMA DOMAIN-CONTAINING PROTEIN"/>
    <property type="match status" value="1"/>
</dbReference>